<protein>
    <submittedName>
        <fullName evidence="2">Uncharacterized protein</fullName>
    </submittedName>
</protein>
<keyword evidence="1" id="KW-0472">Membrane</keyword>
<proteinExistence type="predicted"/>
<dbReference type="EMBL" id="JWZT01004427">
    <property type="protein sequence ID" value="KII64149.1"/>
    <property type="molecule type" value="Genomic_DNA"/>
</dbReference>
<comment type="caution">
    <text evidence="2">The sequence shown here is derived from an EMBL/GenBank/DDBJ whole genome shotgun (WGS) entry which is preliminary data.</text>
</comment>
<keyword evidence="3" id="KW-1185">Reference proteome</keyword>
<name>A0A0C2IFS0_THEKT</name>
<dbReference type="Proteomes" id="UP000031668">
    <property type="component" value="Unassembled WGS sequence"/>
</dbReference>
<accession>A0A0C2IFS0</accession>
<evidence type="ECO:0000313" key="2">
    <source>
        <dbReference type="EMBL" id="KII64149.1"/>
    </source>
</evidence>
<evidence type="ECO:0000313" key="3">
    <source>
        <dbReference type="Proteomes" id="UP000031668"/>
    </source>
</evidence>
<keyword evidence="1" id="KW-1133">Transmembrane helix</keyword>
<evidence type="ECO:0000256" key="1">
    <source>
        <dbReference type="SAM" id="Phobius"/>
    </source>
</evidence>
<reference evidence="2 3" key="1">
    <citation type="journal article" date="2014" name="Genome Biol. Evol.">
        <title>The genome of the myxosporean Thelohanellus kitauei shows adaptations to nutrient acquisition within its fish host.</title>
        <authorList>
            <person name="Yang Y."/>
            <person name="Xiong J."/>
            <person name="Zhou Z."/>
            <person name="Huo F."/>
            <person name="Miao W."/>
            <person name="Ran C."/>
            <person name="Liu Y."/>
            <person name="Zhang J."/>
            <person name="Feng J."/>
            <person name="Wang M."/>
            <person name="Wang M."/>
            <person name="Wang L."/>
            <person name="Yao B."/>
        </authorList>
    </citation>
    <scope>NUCLEOTIDE SEQUENCE [LARGE SCALE GENOMIC DNA]</scope>
    <source>
        <strain evidence="2">Wuqing</strain>
    </source>
</reference>
<gene>
    <name evidence="2" type="ORF">RF11_09343</name>
</gene>
<dbReference type="AlphaFoldDB" id="A0A0C2IFS0"/>
<keyword evidence="1" id="KW-0812">Transmembrane</keyword>
<organism evidence="2 3">
    <name type="scientific">Thelohanellus kitauei</name>
    <name type="common">Myxosporean</name>
    <dbReference type="NCBI Taxonomy" id="669202"/>
    <lineage>
        <taxon>Eukaryota</taxon>
        <taxon>Metazoa</taxon>
        <taxon>Cnidaria</taxon>
        <taxon>Myxozoa</taxon>
        <taxon>Myxosporea</taxon>
        <taxon>Bivalvulida</taxon>
        <taxon>Platysporina</taxon>
        <taxon>Myxobolidae</taxon>
        <taxon>Thelohanellus</taxon>
    </lineage>
</organism>
<feature type="transmembrane region" description="Helical" evidence="1">
    <location>
        <begin position="183"/>
        <end position="207"/>
    </location>
</feature>
<sequence length="226" mass="25909">MLSKYAISIPSSNDTINASLLIGKVKADEITVVDFPSDHPTHRIEFEGHAISKCENLNIFGFSHDVLNTSSVQTVSFQTFLTKWVSTAAIISIFFDLEAHERYYAFSNIGVDLTIVNDEYRLYTVDSGYEREFKYRLTQTYQISNRQTNCTFYNIKITIPEIKKIKCTFELNFTPSAISKNRMYLIVGLAVSIIVILSIVSVTYILYKKRIYTQITPLKYTVSNEK</sequence>